<evidence type="ECO:0000256" key="4">
    <source>
        <dbReference type="ARBA" id="ARBA00022827"/>
    </source>
</evidence>
<dbReference type="RefSeq" id="WP_147928805.1">
    <property type="nucleotide sequence ID" value="NZ_VOXD01000001.1"/>
</dbReference>
<dbReference type="SUPFAM" id="SSF51971">
    <property type="entry name" value="Nucleotide-binding domain"/>
    <property type="match status" value="1"/>
</dbReference>
<evidence type="ECO:0000256" key="7">
    <source>
        <dbReference type="ARBA" id="ARBA00039751"/>
    </source>
</evidence>
<evidence type="ECO:0000313" key="10">
    <source>
        <dbReference type="EMBL" id="TXF91764.1"/>
    </source>
</evidence>
<dbReference type="AlphaFoldDB" id="A0A5C7FUB3"/>
<gene>
    <name evidence="10" type="ORF">FUA23_00840</name>
</gene>
<dbReference type="PANTHER" id="PTHR11530:SF11">
    <property type="entry name" value="D-ASPARTATE OXIDASE"/>
    <property type="match status" value="1"/>
</dbReference>
<evidence type="ECO:0000256" key="8">
    <source>
        <dbReference type="ARBA" id="ARBA00049547"/>
    </source>
</evidence>
<keyword evidence="4" id="KW-0274">FAD</keyword>
<dbReference type="Gene3D" id="3.30.9.10">
    <property type="entry name" value="D-Amino Acid Oxidase, subunit A, domain 2"/>
    <property type="match status" value="1"/>
</dbReference>
<accession>A0A5C7FUB3</accession>
<name>A0A5C7FUB3_9BACT</name>
<evidence type="ECO:0000256" key="6">
    <source>
        <dbReference type="ARBA" id="ARBA00039101"/>
    </source>
</evidence>
<comment type="catalytic activity">
    <reaction evidence="8">
        <text>a D-alpha-amino acid + O2 + H2O = a 2-oxocarboxylate + H2O2 + NH4(+)</text>
        <dbReference type="Rhea" id="RHEA:21816"/>
        <dbReference type="ChEBI" id="CHEBI:15377"/>
        <dbReference type="ChEBI" id="CHEBI:15379"/>
        <dbReference type="ChEBI" id="CHEBI:16240"/>
        <dbReference type="ChEBI" id="CHEBI:28938"/>
        <dbReference type="ChEBI" id="CHEBI:35179"/>
        <dbReference type="ChEBI" id="CHEBI:59871"/>
        <dbReference type="EC" id="1.4.3.3"/>
    </reaction>
    <physiologicalReaction direction="left-to-right" evidence="8">
        <dbReference type="Rhea" id="RHEA:21817"/>
    </physiologicalReaction>
</comment>
<dbReference type="Pfam" id="PF01266">
    <property type="entry name" value="DAO"/>
    <property type="match status" value="1"/>
</dbReference>
<dbReference type="PANTHER" id="PTHR11530">
    <property type="entry name" value="D-AMINO ACID OXIDASE"/>
    <property type="match status" value="1"/>
</dbReference>
<keyword evidence="3" id="KW-0285">Flavoprotein</keyword>
<keyword evidence="11" id="KW-1185">Reference proteome</keyword>
<proteinExistence type="inferred from homology"/>
<dbReference type="EMBL" id="VOXD01000001">
    <property type="protein sequence ID" value="TXF91764.1"/>
    <property type="molecule type" value="Genomic_DNA"/>
</dbReference>
<dbReference type="GO" id="GO:0005737">
    <property type="term" value="C:cytoplasm"/>
    <property type="evidence" value="ECO:0007669"/>
    <property type="project" value="TreeGrafter"/>
</dbReference>
<sequence length="317" mass="34891">MNRITVVGSGIIGLTSALELQNAGFDVRIVAKNRHKNTLSNKVGAIWFPFAVSPVEKATVWATAAYYHYQREIRPGNGVAFIPFITAYSPTSDTSWTKQLPDGKVREARQDELPPGISAALVAEVPLAEPHLYLPHLFARFVANGGILEVEHVNSLQQLSALDELVINCTGLGSIELCNDTEMQPMRGQILRCKKMDLPSFADATRKGALSYVINRQEDCIVGGTDYENDWNESVEQSDTDLILKRLNSHSPNGNTPQILETLVGLRPKRSAIRFAFDPDYHNVFHNYGHGGAGFTVGWGCAIELARTISTRSQALL</sequence>
<evidence type="ECO:0000313" key="11">
    <source>
        <dbReference type="Proteomes" id="UP000321907"/>
    </source>
</evidence>
<feature type="domain" description="FAD dependent oxidoreductase" evidence="9">
    <location>
        <begin position="3"/>
        <end position="307"/>
    </location>
</feature>
<evidence type="ECO:0000256" key="5">
    <source>
        <dbReference type="ARBA" id="ARBA00023002"/>
    </source>
</evidence>
<dbReference type="GO" id="GO:0071949">
    <property type="term" value="F:FAD binding"/>
    <property type="evidence" value="ECO:0007669"/>
    <property type="project" value="InterPro"/>
</dbReference>
<dbReference type="InterPro" id="IPR006076">
    <property type="entry name" value="FAD-dep_OxRdtase"/>
</dbReference>
<evidence type="ECO:0000256" key="2">
    <source>
        <dbReference type="ARBA" id="ARBA00006730"/>
    </source>
</evidence>
<comment type="caution">
    <text evidence="10">The sequence shown here is derived from an EMBL/GenBank/DDBJ whole genome shotgun (WGS) entry which is preliminary data.</text>
</comment>
<dbReference type="SUPFAM" id="SSF54373">
    <property type="entry name" value="FAD-linked reductases, C-terminal domain"/>
    <property type="match status" value="1"/>
</dbReference>
<protein>
    <recommendedName>
        <fullName evidence="7">D-amino-acid oxidase</fullName>
        <ecNumber evidence="6">1.4.3.3</ecNumber>
    </recommendedName>
</protein>
<dbReference type="GO" id="GO:0003884">
    <property type="term" value="F:D-amino-acid oxidase activity"/>
    <property type="evidence" value="ECO:0007669"/>
    <property type="project" value="UniProtKB-EC"/>
</dbReference>
<dbReference type="EC" id="1.4.3.3" evidence="6"/>
<evidence type="ECO:0000256" key="3">
    <source>
        <dbReference type="ARBA" id="ARBA00022630"/>
    </source>
</evidence>
<organism evidence="10 11">
    <name type="scientific">Neolewinella aurantiaca</name>
    <dbReference type="NCBI Taxonomy" id="2602767"/>
    <lineage>
        <taxon>Bacteria</taxon>
        <taxon>Pseudomonadati</taxon>
        <taxon>Bacteroidota</taxon>
        <taxon>Saprospiria</taxon>
        <taxon>Saprospirales</taxon>
        <taxon>Lewinellaceae</taxon>
        <taxon>Neolewinella</taxon>
    </lineage>
</organism>
<comment type="similarity">
    <text evidence="2">Belongs to the DAMOX/DASOX family.</text>
</comment>
<dbReference type="Gene3D" id="3.40.50.720">
    <property type="entry name" value="NAD(P)-binding Rossmann-like Domain"/>
    <property type="match status" value="1"/>
</dbReference>
<reference evidence="10 11" key="1">
    <citation type="submission" date="2019-08" db="EMBL/GenBank/DDBJ databases">
        <title>Lewinella sp. strain SSH13 Genome sequencing and assembly.</title>
        <authorList>
            <person name="Kim I."/>
        </authorList>
    </citation>
    <scope>NUCLEOTIDE SEQUENCE [LARGE SCALE GENOMIC DNA]</scope>
    <source>
        <strain evidence="10 11">SSH13</strain>
    </source>
</reference>
<evidence type="ECO:0000259" key="9">
    <source>
        <dbReference type="Pfam" id="PF01266"/>
    </source>
</evidence>
<dbReference type="InterPro" id="IPR023209">
    <property type="entry name" value="DAO"/>
</dbReference>
<evidence type="ECO:0000256" key="1">
    <source>
        <dbReference type="ARBA" id="ARBA00001974"/>
    </source>
</evidence>
<dbReference type="GO" id="GO:0019478">
    <property type="term" value="P:D-amino acid catabolic process"/>
    <property type="evidence" value="ECO:0007669"/>
    <property type="project" value="TreeGrafter"/>
</dbReference>
<dbReference type="OrthoDB" id="246701at2"/>
<keyword evidence="5" id="KW-0560">Oxidoreductase</keyword>
<comment type="cofactor">
    <cofactor evidence="1">
        <name>FAD</name>
        <dbReference type="ChEBI" id="CHEBI:57692"/>
    </cofactor>
</comment>
<dbReference type="Proteomes" id="UP000321907">
    <property type="component" value="Unassembled WGS sequence"/>
</dbReference>